<protein>
    <submittedName>
        <fullName evidence="2">Uncharacterized protein</fullName>
    </submittedName>
</protein>
<keyword evidence="1" id="KW-0472">Membrane</keyword>
<gene>
    <name evidence="2" type="ORF">SYNPS1DRAFT_31497</name>
</gene>
<dbReference type="InterPro" id="IPR009724">
    <property type="entry name" value="TMEM70"/>
</dbReference>
<organism evidence="2 3">
    <name type="scientific">Syncephalis pseudoplumigaleata</name>
    <dbReference type="NCBI Taxonomy" id="1712513"/>
    <lineage>
        <taxon>Eukaryota</taxon>
        <taxon>Fungi</taxon>
        <taxon>Fungi incertae sedis</taxon>
        <taxon>Zoopagomycota</taxon>
        <taxon>Zoopagomycotina</taxon>
        <taxon>Zoopagomycetes</taxon>
        <taxon>Zoopagales</taxon>
        <taxon>Piptocephalidaceae</taxon>
        <taxon>Syncephalis</taxon>
    </lineage>
</organism>
<sequence length="356" mass="39085">MLVLRACFAKQHYGVYASGIRCARMTCVGRAGLQHWQPLRSVATTSSTTKTAPLTGVDGRLIYIGHLARTARFLKLFSISSLGITLLGVPLIFFIKSGMSTEFRTALASAALITSLSSTGIIHYVLAPYVTQITLPHVSTEAAPEAIEPITEDTQLSIDTLTFFGQPRRTHIRAGELLPSKRVFSSWRSPIGQEFHVQSDVVQTEEMLHLVQMRRAAHQRGAVGPVPAGRHPPVPRLRQRLLAGAKQGRADPPAGGDDRAPRLHCLHRHPQFDVAAQSTAAARLGRGIHPARVSEPAHADAIPQQQSSGDAEILRVRRVRQFRGNHRPNRIKIDANRSCLYPVPDHYAIIVIQPTI</sequence>
<keyword evidence="1" id="KW-1133">Transmembrane helix</keyword>
<proteinExistence type="predicted"/>
<keyword evidence="3" id="KW-1185">Reference proteome</keyword>
<evidence type="ECO:0000313" key="3">
    <source>
        <dbReference type="Proteomes" id="UP000278143"/>
    </source>
</evidence>
<dbReference type="GO" id="GO:0033615">
    <property type="term" value="P:mitochondrial proton-transporting ATP synthase complex assembly"/>
    <property type="evidence" value="ECO:0007669"/>
    <property type="project" value="TreeGrafter"/>
</dbReference>
<dbReference type="GO" id="GO:0031966">
    <property type="term" value="C:mitochondrial membrane"/>
    <property type="evidence" value="ECO:0007669"/>
    <property type="project" value="TreeGrafter"/>
</dbReference>
<dbReference type="InterPro" id="IPR045325">
    <property type="entry name" value="TMEM70/TMEM186/TMEM223"/>
</dbReference>
<dbReference type="Pfam" id="PF06979">
    <property type="entry name" value="TMEM70"/>
    <property type="match status" value="1"/>
</dbReference>
<dbReference type="AlphaFoldDB" id="A0A4P9YVA2"/>
<dbReference type="Proteomes" id="UP000278143">
    <property type="component" value="Unassembled WGS sequence"/>
</dbReference>
<dbReference type="PANTHER" id="PTHR13281">
    <property type="entry name" value="TRANSMEMBRANE PROTEIN 70, MITOCHONDRIAL"/>
    <property type="match status" value="1"/>
</dbReference>
<feature type="transmembrane region" description="Helical" evidence="1">
    <location>
        <begin position="107"/>
        <end position="126"/>
    </location>
</feature>
<accession>A0A4P9YVA2</accession>
<dbReference type="OrthoDB" id="5386199at2759"/>
<name>A0A4P9YVA2_9FUNG</name>
<feature type="transmembrane region" description="Helical" evidence="1">
    <location>
        <begin position="76"/>
        <end position="95"/>
    </location>
</feature>
<keyword evidence="1" id="KW-0812">Transmembrane</keyword>
<dbReference type="PANTHER" id="PTHR13281:SF0">
    <property type="entry name" value="TRANSMEMBRANE PROTEIN 70, MITOCHONDRIAL"/>
    <property type="match status" value="1"/>
</dbReference>
<dbReference type="EMBL" id="KZ991599">
    <property type="protein sequence ID" value="RKP22840.1"/>
    <property type="molecule type" value="Genomic_DNA"/>
</dbReference>
<reference evidence="3" key="1">
    <citation type="journal article" date="2018" name="Nat. Microbiol.">
        <title>Leveraging single-cell genomics to expand the fungal tree of life.</title>
        <authorList>
            <person name="Ahrendt S.R."/>
            <person name="Quandt C.A."/>
            <person name="Ciobanu D."/>
            <person name="Clum A."/>
            <person name="Salamov A."/>
            <person name="Andreopoulos B."/>
            <person name="Cheng J.F."/>
            <person name="Woyke T."/>
            <person name="Pelin A."/>
            <person name="Henrissat B."/>
            <person name="Reynolds N.K."/>
            <person name="Benny G.L."/>
            <person name="Smith M.E."/>
            <person name="James T.Y."/>
            <person name="Grigoriev I.V."/>
        </authorList>
    </citation>
    <scope>NUCLEOTIDE SEQUENCE [LARGE SCALE GENOMIC DNA]</scope>
    <source>
        <strain evidence="3">Benny S71-1</strain>
    </source>
</reference>
<evidence type="ECO:0000256" key="1">
    <source>
        <dbReference type="SAM" id="Phobius"/>
    </source>
</evidence>
<evidence type="ECO:0000313" key="2">
    <source>
        <dbReference type="EMBL" id="RKP22840.1"/>
    </source>
</evidence>